<dbReference type="OrthoDB" id="2331100at2759"/>
<proteinExistence type="predicted"/>
<evidence type="ECO:0000313" key="3">
    <source>
        <dbReference type="EMBL" id="KAF2835783.1"/>
    </source>
</evidence>
<accession>A0A9P4VLP8</accession>
<dbReference type="Proteomes" id="UP000799429">
    <property type="component" value="Unassembled WGS sequence"/>
</dbReference>
<sequence length="247" mass="25909">MLTLSSLLLPTALLATLASAATQKITVGARDNVFDPDEIYASVGDVLEFEFFPGRYDVVQGDYDSPCEPSPRGFYSGFVMTEPNDDDERKKFIVKVNSTDPIWIYCSARSFCQYGMAAVVNPVFGGFPGQTLPEYRDRASSVRRAVTPEGDFPRGGTFVGGDDNDDDSSSSSSSSSSRPTSTVTTSVAPTTEPAATTAAPTQTEENAPTGTTETIPSATTGAASGLQVQGMMGAGVAAVVGMLGFML</sequence>
<evidence type="ECO:0000256" key="1">
    <source>
        <dbReference type="SAM" id="MobiDB-lite"/>
    </source>
</evidence>
<gene>
    <name evidence="3" type="ORF">M501DRAFT_291612</name>
</gene>
<dbReference type="PANTHER" id="PTHR34883:SF15">
    <property type="entry name" value="EXTRACELLULAR SERINE-RICH PROTEIN"/>
    <property type="match status" value="1"/>
</dbReference>
<evidence type="ECO:0000256" key="2">
    <source>
        <dbReference type="SAM" id="SignalP"/>
    </source>
</evidence>
<feature type="signal peptide" evidence="2">
    <location>
        <begin position="1"/>
        <end position="22"/>
    </location>
</feature>
<keyword evidence="4" id="KW-1185">Reference proteome</keyword>
<dbReference type="Gene3D" id="2.60.40.420">
    <property type="entry name" value="Cupredoxins - blue copper proteins"/>
    <property type="match status" value="1"/>
</dbReference>
<evidence type="ECO:0000313" key="4">
    <source>
        <dbReference type="Proteomes" id="UP000799429"/>
    </source>
</evidence>
<evidence type="ECO:0008006" key="5">
    <source>
        <dbReference type="Google" id="ProtNLM"/>
    </source>
</evidence>
<reference evidence="3" key="1">
    <citation type="journal article" date="2020" name="Stud. Mycol.">
        <title>101 Dothideomycetes genomes: a test case for predicting lifestyles and emergence of pathogens.</title>
        <authorList>
            <person name="Haridas S."/>
            <person name="Albert R."/>
            <person name="Binder M."/>
            <person name="Bloem J."/>
            <person name="Labutti K."/>
            <person name="Salamov A."/>
            <person name="Andreopoulos B."/>
            <person name="Baker S."/>
            <person name="Barry K."/>
            <person name="Bills G."/>
            <person name="Bluhm B."/>
            <person name="Cannon C."/>
            <person name="Castanera R."/>
            <person name="Culley D."/>
            <person name="Daum C."/>
            <person name="Ezra D."/>
            <person name="Gonzalez J."/>
            <person name="Henrissat B."/>
            <person name="Kuo A."/>
            <person name="Liang C."/>
            <person name="Lipzen A."/>
            <person name="Lutzoni F."/>
            <person name="Magnuson J."/>
            <person name="Mondo S."/>
            <person name="Nolan M."/>
            <person name="Ohm R."/>
            <person name="Pangilinan J."/>
            <person name="Park H.-J."/>
            <person name="Ramirez L."/>
            <person name="Alfaro M."/>
            <person name="Sun H."/>
            <person name="Tritt A."/>
            <person name="Yoshinaga Y."/>
            <person name="Zwiers L.-H."/>
            <person name="Turgeon B."/>
            <person name="Goodwin S."/>
            <person name="Spatafora J."/>
            <person name="Crous P."/>
            <person name="Grigoriev I."/>
        </authorList>
    </citation>
    <scope>NUCLEOTIDE SEQUENCE</scope>
    <source>
        <strain evidence="3">CBS 101060</strain>
    </source>
</reference>
<dbReference type="InterPro" id="IPR008972">
    <property type="entry name" value="Cupredoxin"/>
</dbReference>
<protein>
    <recommendedName>
        <fullName evidence="5">Extracellular serine-rich protein</fullName>
    </recommendedName>
</protein>
<feature type="chain" id="PRO_5040405111" description="Extracellular serine-rich protein" evidence="2">
    <location>
        <begin position="23"/>
        <end position="247"/>
    </location>
</feature>
<organism evidence="3 4">
    <name type="scientific">Patellaria atrata CBS 101060</name>
    <dbReference type="NCBI Taxonomy" id="1346257"/>
    <lineage>
        <taxon>Eukaryota</taxon>
        <taxon>Fungi</taxon>
        <taxon>Dikarya</taxon>
        <taxon>Ascomycota</taxon>
        <taxon>Pezizomycotina</taxon>
        <taxon>Dothideomycetes</taxon>
        <taxon>Dothideomycetes incertae sedis</taxon>
        <taxon>Patellariales</taxon>
        <taxon>Patellariaceae</taxon>
        <taxon>Patellaria</taxon>
    </lineage>
</organism>
<dbReference type="EMBL" id="MU006106">
    <property type="protein sequence ID" value="KAF2835783.1"/>
    <property type="molecule type" value="Genomic_DNA"/>
</dbReference>
<dbReference type="SUPFAM" id="SSF49503">
    <property type="entry name" value="Cupredoxins"/>
    <property type="match status" value="1"/>
</dbReference>
<dbReference type="AlphaFoldDB" id="A0A9P4VLP8"/>
<dbReference type="PANTHER" id="PTHR34883">
    <property type="entry name" value="SERINE-RICH PROTEIN, PUTATIVE-RELATED-RELATED"/>
    <property type="match status" value="1"/>
</dbReference>
<dbReference type="InterPro" id="IPR052953">
    <property type="entry name" value="Ser-rich/MCO-related"/>
</dbReference>
<dbReference type="CDD" id="cd00920">
    <property type="entry name" value="Cupredoxin"/>
    <property type="match status" value="1"/>
</dbReference>
<keyword evidence="2" id="KW-0732">Signal</keyword>
<feature type="compositionally biased region" description="Low complexity" evidence="1">
    <location>
        <begin position="169"/>
        <end position="209"/>
    </location>
</feature>
<name>A0A9P4VLP8_9PEZI</name>
<feature type="region of interest" description="Disordered" evidence="1">
    <location>
        <begin position="138"/>
        <end position="218"/>
    </location>
</feature>
<comment type="caution">
    <text evidence="3">The sequence shown here is derived from an EMBL/GenBank/DDBJ whole genome shotgun (WGS) entry which is preliminary data.</text>
</comment>